<dbReference type="PANTHER" id="PTHR34387">
    <property type="entry name" value="SLR1258 PROTEIN"/>
    <property type="match status" value="1"/>
</dbReference>
<dbReference type="Gene3D" id="3.30.110.170">
    <property type="entry name" value="Protein of unknown function (DUF541), domain 1"/>
    <property type="match status" value="1"/>
</dbReference>
<sequence length="233" mass="25255">MLKKSILLLAFLFVPLAASASQLPEYPFIHITGSAMQFVPPDLGELDFEIVATNADPAQARATVDERIAQIQALVQEQGLPAEDVMLRDVRQSIKEGSQVYDVRCSVHLNVRDLSKWQAIAGGLVGMENLDNFATDFAPADKEQVEMELTNAAIKDARKHAEAMAAGFGRKLGPVTGVSTGALKNLSNAMGLFASDFTNRSRAGSPKRMEKPNIASVAALRFAVQVDVIFRIK</sequence>
<proteinExistence type="predicted"/>
<keyword evidence="3" id="KW-1185">Reference proteome</keyword>
<dbReference type="RefSeq" id="WP_258810166.1">
    <property type="nucleotide sequence ID" value="NZ_JANUGU010000001.1"/>
</dbReference>
<dbReference type="PANTHER" id="PTHR34387:SF1">
    <property type="entry name" value="PERIPLASMIC IMMUNOGENIC PROTEIN"/>
    <property type="match status" value="1"/>
</dbReference>
<evidence type="ECO:0000313" key="2">
    <source>
        <dbReference type="EMBL" id="MCS0656999.1"/>
    </source>
</evidence>
<dbReference type="InterPro" id="IPR052022">
    <property type="entry name" value="26kDa_periplasmic_antigen"/>
</dbReference>
<dbReference type="Proteomes" id="UP001204621">
    <property type="component" value="Unassembled WGS sequence"/>
</dbReference>
<evidence type="ECO:0000313" key="3">
    <source>
        <dbReference type="Proteomes" id="UP001204621"/>
    </source>
</evidence>
<dbReference type="Pfam" id="PF04402">
    <property type="entry name" value="SIMPL"/>
    <property type="match status" value="1"/>
</dbReference>
<dbReference type="EMBL" id="JANUGU010000001">
    <property type="protein sequence ID" value="MCS0656999.1"/>
    <property type="molecule type" value="Genomic_DNA"/>
</dbReference>
<gene>
    <name evidence="2" type="ORF">NX778_02855</name>
</gene>
<keyword evidence="1" id="KW-0732">Signal</keyword>
<dbReference type="Gene3D" id="3.30.70.2970">
    <property type="entry name" value="Protein of unknown function (DUF541), domain 2"/>
    <property type="match status" value="1"/>
</dbReference>
<name>A0ABT2CSP5_9BURK</name>
<comment type="caution">
    <text evidence="2">The sequence shown here is derived from an EMBL/GenBank/DDBJ whole genome shotgun (WGS) entry which is preliminary data.</text>
</comment>
<dbReference type="InterPro" id="IPR007497">
    <property type="entry name" value="SIMPL/DUF541"/>
</dbReference>
<feature type="signal peptide" evidence="1">
    <location>
        <begin position="1"/>
        <end position="20"/>
    </location>
</feature>
<accession>A0ABT2CSP5</accession>
<reference evidence="2 3" key="1">
    <citation type="submission" date="2022-08" db="EMBL/GenBank/DDBJ databases">
        <title>Reclassification of Massilia species as members of the genera Telluria, Duganella, Pseudoduganella, Mokoshia gen. nov. and Zemynaea gen. nov. using orthogonal and non-orthogonal genome-based approaches.</title>
        <authorList>
            <person name="Bowman J.P."/>
        </authorList>
    </citation>
    <scope>NUCLEOTIDE SEQUENCE [LARGE SCALE GENOMIC DNA]</scope>
    <source>
        <strain evidence="2 3">JCM 31606</strain>
    </source>
</reference>
<protein>
    <submittedName>
        <fullName evidence="2">SIMPL domain-containing protein</fullName>
    </submittedName>
</protein>
<organism evidence="2 3">
    <name type="scientific">Massilia terrae</name>
    <dbReference type="NCBI Taxonomy" id="1811224"/>
    <lineage>
        <taxon>Bacteria</taxon>
        <taxon>Pseudomonadati</taxon>
        <taxon>Pseudomonadota</taxon>
        <taxon>Betaproteobacteria</taxon>
        <taxon>Burkholderiales</taxon>
        <taxon>Oxalobacteraceae</taxon>
        <taxon>Telluria group</taxon>
        <taxon>Massilia</taxon>
    </lineage>
</organism>
<feature type="chain" id="PRO_5045720839" evidence="1">
    <location>
        <begin position="21"/>
        <end position="233"/>
    </location>
</feature>
<evidence type="ECO:0000256" key="1">
    <source>
        <dbReference type="SAM" id="SignalP"/>
    </source>
</evidence>